<evidence type="ECO:0000313" key="3">
    <source>
        <dbReference type="Proteomes" id="UP000499080"/>
    </source>
</evidence>
<evidence type="ECO:0000256" key="1">
    <source>
        <dbReference type="SAM" id="MobiDB-lite"/>
    </source>
</evidence>
<feature type="region of interest" description="Disordered" evidence="1">
    <location>
        <begin position="35"/>
        <end position="77"/>
    </location>
</feature>
<dbReference type="EMBL" id="BGPR01009277">
    <property type="protein sequence ID" value="GBN39035.1"/>
    <property type="molecule type" value="Genomic_DNA"/>
</dbReference>
<dbReference type="Proteomes" id="UP000499080">
    <property type="component" value="Unassembled WGS sequence"/>
</dbReference>
<sequence>MFLEIRTRNRIHLRPIKCTDFAPFKNFKGSEDYFTRDTLPESTPVVRPQEQVKEYASDSQSSPESSSHEPTFRCPDMGPYRTRYGRIVNPPSRYVAKFYC</sequence>
<dbReference type="AlphaFoldDB" id="A0A4Y2NHR6"/>
<evidence type="ECO:0000313" key="2">
    <source>
        <dbReference type="EMBL" id="GBN39035.1"/>
    </source>
</evidence>
<name>A0A4Y2NHR6_ARAVE</name>
<keyword evidence="3" id="KW-1185">Reference proteome</keyword>
<proteinExistence type="predicted"/>
<comment type="caution">
    <text evidence="2">The sequence shown here is derived from an EMBL/GenBank/DDBJ whole genome shotgun (WGS) entry which is preliminary data.</text>
</comment>
<reference evidence="2 3" key="1">
    <citation type="journal article" date="2019" name="Sci. Rep.">
        <title>Orb-weaving spider Araneus ventricosus genome elucidates the spidroin gene catalogue.</title>
        <authorList>
            <person name="Kono N."/>
            <person name="Nakamura H."/>
            <person name="Ohtoshi R."/>
            <person name="Moran D.A.P."/>
            <person name="Shinohara A."/>
            <person name="Yoshida Y."/>
            <person name="Fujiwara M."/>
            <person name="Mori M."/>
            <person name="Tomita M."/>
            <person name="Arakawa K."/>
        </authorList>
    </citation>
    <scope>NUCLEOTIDE SEQUENCE [LARGE SCALE GENOMIC DNA]</scope>
</reference>
<protein>
    <submittedName>
        <fullName evidence="2">Uncharacterized protein</fullName>
    </submittedName>
</protein>
<accession>A0A4Y2NHR6</accession>
<gene>
    <name evidence="2" type="ORF">AVEN_233355_1</name>
</gene>
<organism evidence="2 3">
    <name type="scientific">Araneus ventricosus</name>
    <name type="common">Orbweaver spider</name>
    <name type="synonym">Epeira ventricosa</name>
    <dbReference type="NCBI Taxonomy" id="182803"/>
    <lineage>
        <taxon>Eukaryota</taxon>
        <taxon>Metazoa</taxon>
        <taxon>Ecdysozoa</taxon>
        <taxon>Arthropoda</taxon>
        <taxon>Chelicerata</taxon>
        <taxon>Arachnida</taxon>
        <taxon>Araneae</taxon>
        <taxon>Araneomorphae</taxon>
        <taxon>Entelegynae</taxon>
        <taxon>Araneoidea</taxon>
        <taxon>Araneidae</taxon>
        <taxon>Araneus</taxon>
    </lineage>
</organism>